<reference evidence="2" key="1">
    <citation type="submission" date="2020-09" db="EMBL/GenBank/DDBJ databases">
        <authorList>
            <person name="Blom J."/>
        </authorList>
    </citation>
    <scope>NUCLEOTIDE SEQUENCE</scope>
    <source>
        <strain evidence="2">No.66</strain>
    </source>
</reference>
<feature type="compositionally biased region" description="Low complexity" evidence="1">
    <location>
        <begin position="26"/>
        <end position="35"/>
    </location>
</feature>
<evidence type="ECO:0000313" key="2">
    <source>
        <dbReference type="EMBL" id="CAD5938115.1"/>
    </source>
</evidence>
<feature type="compositionally biased region" description="Basic and acidic residues" evidence="1">
    <location>
        <begin position="14"/>
        <end position="25"/>
    </location>
</feature>
<protein>
    <submittedName>
        <fullName evidence="2">Uncharacterized protein</fullName>
    </submittedName>
</protein>
<proteinExistence type="predicted"/>
<dbReference type="EMBL" id="LR882963">
    <property type="protein sequence ID" value="CAD5938115.1"/>
    <property type="molecule type" value="Genomic_DNA"/>
</dbReference>
<dbReference type="AlphaFoldDB" id="A0AAD1Q2I4"/>
<evidence type="ECO:0000256" key="1">
    <source>
        <dbReference type="SAM" id="MobiDB-lite"/>
    </source>
</evidence>
<evidence type="ECO:0000313" key="3">
    <source>
        <dbReference type="Proteomes" id="UP001153761"/>
    </source>
</evidence>
<dbReference type="Proteomes" id="UP001153761">
    <property type="component" value="Chromosome"/>
</dbReference>
<organism evidence="2 3">
    <name type="scientific">Planktothrix agardhii</name>
    <name type="common">Oscillatoria agardhii</name>
    <dbReference type="NCBI Taxonomy" id="1160"/>
    <lineage>
        <taxon>Bacteria</taxon>
        <taxon>Bacillati</taxon>
        <taxon>Cyanobacteriota</taxon>
        <taxon>Cyanophyceae</taxon>
        <taxon>Oscillatoriophycideae</taxon>
        <taxon>Oscillatoriales</taxon>
        <taxon>Microcoleaceae</taxon>
        <taxon>Planktothrix</taxon>
    </lineage>
</organism>
<feature type="region of interest" description="Disordered" evidence="1">
    <location>
        <begin position="1"/>
        <end position="35"/>
    </location>
</feature>
<sequence length="60" mass="6764">MRFYAPKSGAKLLSPREMEQAKHQAEQAQHQAEQAQHQAEQRAAKLAAKLRELGIDPDLI</sequence>
<dbReference type="RefSeq" id="WP_254032279.1">
    <property type="nucleotide sequence ID" value="NZ_LR882963.1"/>
</dbReference>
<name>A0AAD1Q2I4_PLAAG</name>
<gene>
    <name evidence="2" type="ORF">PANO66_01797</name>
</gene>
<accession>A0AAD1Q2I4</accession>